<dbReference type="RefSeq" id="WP_378042888.1">
    <property type="nucleotide sequence ID" value="NZ_JBHLWH010000042.1"/>
</dbReference>
<protein>
    <submittedName>
        <fullName evidence="3">SDR family NAD(P)-dependent oxidoreductase</fullName>
        <ecNumber evidence="3">1.1.1.-</ecNumber>
    </submittedName>
</protein>
<sequence length="249" mass="26091">MRLQDKRIVVTGGAQGMGESTVRAYLEAGAVVVSMDLKQDQGQAMVDSLPEELAARAKFIAVDVTRRASVTAAMSAAVEFLGGLDVLAHVAGVQRSKPTLEFTDEDIDFLVRTNLVGTMITNQAALAHMEPAGQGVILNFGSDSGLVPMKNISVYSATKGGIMAWTRSLAGEFGPSGIRVNTVVPAIKTPMTTQGRGERGAVYSSVPLGGDLGEPDADLAPVMVFLASDDSRFITGQMISVNGGLCMVR</sequence>
<name>A0ABV6F868_9MICC</name>
<gene>
    <name evidence="3" type="ORF">ACFFIO_14525</name>
</gene>
<organism evidence="3 4">
    <name type="scientific">Citricoccus parietis</name>
    <dbReference type="NCBI Taxonomy" id="592307"/>
    <lineage>
        <taxon>Bacteria</taxon>
        <taxon>Bacillati</taxon>
        <taxon>Actinomycetota</taxon>
        <taxon>Actinomycetes</taxon>
        <taxon>Micrococcales</taxon>
        <taxon>Micrococcaceae</taxon>
        <taxon>Citricoccus</taxon>
    </lineage>
</organism>
<dbReference type="PANTHER" id="PTHR24321:SF8">
    <property type="entry name" value="ESTRADIOL 17-BETA-DEHYDROGENASE 8-RELATED"/>
    <property type="match status" value="1"/>
</dbReference>
<dbReference type="InterPro" id="IPR002347">
    <property type="entry name" value="SDR_fam"/>
</dbReference>
<keyword evidence="2 3" id="KW-0560">Oxidoreductase</keyword>
<evidence type="ECO:0000256" key="1">
    <source>
        <dbReference type="ARBA" id="ARBA00006484"/>
    </source>
</evidence>
<dbReference type="CDD" id="cd05233">
    <property type="entry name" value="SDR_c"/>
    <property type="match status" value="1"/>
</dbReference>
<evidence type="ECO:0000256" key="2">
    <source>
        <dbReference type="ARBA" id="ARBA00023002"/>
    </source>
</evidence>
<dbReference type="InterPro" id="IPR020904">
    <property type="entry name" value="Sc_DH/Rdtase_CS"/>
</dbReference>
<reference evidence="3 4" key="1">
    <citation type="submission" date="2024-09" db="EMBL/GenBank/DDBJ databases">
        <authorList>
            <person name="Sun Q."/>
            <person name="Mori K."/>
        </authorList>
    </citation>
    <scope>NUCLEOTIDE SEQUENCE [LARGE SCALE GENOMIC DNA]</scope>
    <source>
        <strain evidence="3 4">CCM 7609</strain>
    </source>
</reference>
<accession>A0ABV6F868</accession>
<proteinExistence type="inferred from homology"/>
<dbReference type="Pfam" id="PF13561">
    <property type="entry name" value="adh_short_C2"/>
    <property type="match status" value="1"/>
</dbReference>
<dbReference type="PRINTS" id="PR00081">
    <property type="entry name" value="GDHRDH"/>
</dbReference>
<dbReference type="PRINTS" id="PR00080">
    <property type="entry name" value="SDRFAMILY"/>
</dbReference>
<dbReference type="Gene3D" id="3.40.50.720">
    <property type="entry name" value="NAD(P)-binding Rossmann-like Domain"/>
    <property type="match status" value="1"/>
</dbReference>
<dbReference type="EC" id="1.1.1.-" evidence="3"/>
<comment type="similarity">
    <text evidence="1">Belongs to the short-chain dehydrogenases/reductases (SDR) family.</text>
</comment>
<evidence type="ECO:0000313" key="4">
    <source>
        <dbReference type="Proteomes" id="UP001589766"/>
    </source>
</evidence>
<dbReference type="PANTHER" id="PTHR24321">
    <property type="entry name" value="DEHYDROGENASES, SHORT CHAIN"/>
    <property type="match status" value="1"/>
</dbReference>
<dbReference type="EMBL" id="JBHLWH010000042">
    <property type="protein sequence ID" value="MFC0249717.1"/>
    <property type="molecule type" value="Genomic_DNA"/>
</dbReference>
<evidence type="ECO:0000313" key="3">
    <source>
        <dbReference type="EMBL" id="MFC0249717.1"/>
    </source>
</evidence>
<dbReference type="SUPFAM" id="SSF51735">
    <property type="entry name" value="NAD(P)-binding Rossmann-fold domains"/>
    <property type="match status" value="1"/>
</dbReference>
<dbReference type="InterPro" id="IPR036291">
    <property type="entry name" value="NAD(P)-bd_dom_sf"/>
</dbReference>
<dbReference type="PROSITE" id="PS00061">
    <property type="entry name" value="ADH_SHORT"/>
    <property type="match status" value="1"/>
</dbReference>
<keyword evidence="4" id="KW-1185">Reference proteome</keyword>
<dbReference type="Proteomes" id="UP001589766">
    <property type="component" value="Unassembled WGS sequence"/>
</dbReference>
<dbReference type="GO" id="GO:0016491">
    <property type="term" value="F:oxidoreductase activity"/>
    <property type="evidence" value="ECO:0007669"/>
    <property type="project" value="UniProtKB-KW"/>
</dbReference>
<comment type="caution">
    <text evidence="3">The sequence shown here is derived from an EMBL/GenBank/DDBJ whole genome shotgun (WGS) entry which is preliminary data.</text>
</comment>